<gene>
    <name evidence="5" type="ORF">FEF26_02675</name>
</gene>
<sequence length="223" mass="24653">MSSAASVNTGGQPKTRRQSEKEQRYRELLGTAARLFGTHGYASVALDDIGHEVGVSGQAIYRHFKGKQDMLGRLLLDVSARLLEGGQHIRADSSDAQEQIHRLIAFHADFALRSPEIIRVQEQEMPQLLEADREAVRRMQRKYIDIWSAALRKLHPQISPVELRTRIHGVFGLINSTAHSMKHSYQRAPSAAEVAESHSTLTAMAWAAIACKLPAGGASTESH</sequence>
<evidence type="ECO:0000313" key="5">
    <source>
        <dbReference type="EMBL" id="TLP99534.1"/>
    </source>
</evidence>
<dbReference type="PANTHER" id="PTHR30055">
    <property type="entry name" value="HTH-TYPE TRANSCRIPTIONAL REGULATOR RUTR"/>
    <property type="match status" value="1"/>
</dbReference>
<organism evidence="5 6">
    <name type="scientific">Nesterenkonia salmonea</name>
    <dbReference type="NCBI Taxonomy" id="1804987"/>
    <lineage>
        <taxon>Bacteria</taxon>
        <taxon>Bacillati</taxon>
        <taxon>Actinomycetota</taxon>
        <taxon>Actinomycetes</taxon>
        <taxon>Micrococcales</taxon>
        <taxon>Micrococcaceae</taxon>
        <taxon>Nesterenkonia</taxon>
    </lineage>
</organism>
<dbReference type="OrthoDB" id="9179041at2"/>
<name>A0A5R9BGB7_9MICC</name>
<feature type="region of interest" description="Disordered" evidence="3">
    <location>
        <begin position="1"/>
        <end position="24"/>
    </location>
</feature>
<dbReference type="EMBL" id="VAVZ01000005">
    <property type="protein sequence ID" value="TLP99534.1"/>
    <property type="molecule type" value="Genomic_DNA"/>
</dbReference>
<dbReference type="SUPFAM" id="SSF48498">
    <property type="entry name" value="Tetracyclin repressor-like, C-terminal domain"/>
    <property type="match status" value="1"/>
</dbReference>
<keyword evidence="6" id="KW-1185">Reference proteome</keyword>
<dbReference type="AlphaFoldDB" id="A0A5R9BGB7"/>
<dbReference type="Gene3D" id="1.10.357.10">
    <property type="entry name" value="Tetracycline Repressor, domain 2"/>
    <property type="match status" value="1"/>
</dbReference>
<comment type="caution">
    <text evidence="5">The sequence shown here is derived from an EMBL/GenBank/DDBJ whole genome shotgun (WGS) entry which is preliminary data.</text>
</comment>
<dbReference type="InterPro" id="IPR036271">
    <property type="entry name" value="Tet_transcr_reg_TetR-rel_C_sf"/>
</dbReference>
<protein>
    <submittedName>
        <fullName evidence="5">TetR/AcrR family transcriptional regulator</fullName>
    </submittedName>
</protein>
<feature type="DNA-binding region" description="H-T-H motif" evidence="2">
    <location>
        <begin position="45"/>
        <end position="64"/>
    </location>
</feature>
<keyword evidence="1 2" id="KW-0238">DNA-binding</keyword>
<dbReference type="InterPro" id="IPR009057">
    <property type="entry name" value="Homeodomain-like_sf"/>
</dbReference>
<reference evidence="5 6" key="1">
    <citation type="submission" date="2019-05" db="EMBL/GenBank/DDBJ databases">
        <title>Nesterenkonia sp. GY074 isolated from the Southern Atlantic Ocean.</title>
        <authorList>
            <person name="Zhang G."/>
        </authorList>
    </citation>
    <scope>NUCLEOTIDE SEQUENCE [LARGE SCALE GENOMIC DNA]</scope>
    <source>
        <strain evidence="5 6">GY074</strain>
    </source>
</reference>
<dbReference type="InterPro" id="IPR050109">
    <property type="entry name" value="HTH-type_TetR-like_transc_reg"/>
</dbReference>
<dbReference type="InterPro" id="IPR001647">
    <property type="entry name" value="HTH_TetR"/>
</dbReference>
<evidence type="ECO:0000256" key="1">
    <source>
        <dbReference type="ARBA" id="ARBA00023125"/>
    </source>
</evidence>
<evidence type="ECO:0000256" key="2">
    <source>
        <dbReference type="PROSITE-ProRule" id="PRU00335"/>
    </source>
</evidence>
<dbReference type="SUPFAM" id="SSF46689">
    <property type="entry name" value="Homeodomain-like"/>
    <property type="match status" value="1"/>
</dbReference>
<dbReference type="RefSeq" id="WP_138251999.1">
    <property type="nucleotide sequence ID" value="NZ_VAVZ01000005.1"/>
</dbReference>
<accession>A0A5R9BGB7</accession>
<feature type="compositionally biased region" description="Polar residues" evidence="3">
    <location>
        <begin position="1"/>
        <end position="12"/>
    </location>
</feature>
<dbReference type="PROSITE" id="PS50977">
    <property type="entry name" value="HTH_TETR_2"/>
    <property type="match status" value="1"/>
</dbReference>
<evidence type="ECO:0000313" key="6">
    <source>
        <dbReference type="Proteomes" id="UP000310458"/>
    </source>
</evidence>
<dbReference type="Pfam" id="PF00440">
    <property type="entry name" value="TetR_N"/>
    <property type="match status" value="1"/>
</dbReference>
<feature type="domain" description="HTH tetR-type" evidence="4">
    <location>
        <begin position="22"/>
        <end position="82"/>
    </location>
</feature>
<dbReference type="GO" id="GO:0003700">
    <property type="term" value="F:DNA-binding transcription factor activity"/>
    <property type="evidence" value="ECO:0007669"/>
    <property type="project" value="TreeGrafter"/>
</dbReference>
<dbReference type="InterPro" id="IPR041490">
    <property type="entry name" value="KstR2_TetR_C"/>
</dbReference>
<dbReference type="Pfam" id="PF17932">
    <property type="entry name" value="TetR_C_24"/>
    <property type="match status" value="1"/>
</dbReference>
<dbReference type="PANTHER" id="PTHR30055:SF237">
    <property type="entry name" value="TRANSCRIPTIONAL REPRESSOR MCE3R"/>
    <property type="match status" value="1"/>
</dbReference>
<evidence type="ECO:0000259" key="4">
    <source>
        <dbReference type="PROSITE" id="PS50977"/>
    </source>
</evidence>
<dbReference type="GO" id="GO:0000976">
    <property type="term" value="F:transcription cis-regulatory region binding"/>
    <property type="evidence" value="ECO:0007669"/>
    <property type="project" value="TreeGrafter"/>
</dbReference>
<evidence type="ECO:0000256" key="3">
    <source>
        <dbReference type="SAM" id="MobiDB-lite"/>
    </source>
</evidence>
<dbReference type="PRINTS" id="PR00455">
    <property type="entry name" value="HTHTETR"/>
</dbReference>
<dbReference type="Proteomes" id="UP000310458">
    <property type="component" value="Unassembled WGS sequence"/>
</dbReference>
<proteinExistence type="predicted"/>
<dbReference type="Gene3D" id="1.10.10.60">
    <property type="entry name" value="Homeodomain-like"/>
    <property type="match status" value="1"/>
</dbReference>